<gene>
    <name evidence="9" type="ORF">QQZ08_001731</name>
</gene>
<feature type="domain" description="Major facilitator superfamily (MFS) profile" evidence="8">
    <location>
        <begin position="51"/>
        <end position="543"/>
    </location>
</feature>
<dbReference type="CDD" id="cd17502">
    <property type="entry name" value="MFS_Azr1_MDR_like"/>
    <property type="match status" value="1"/>
</dbReference>
<feature type="transmembrane region" description="Helical" evidence="7">
    <location>
        <begin position="520"/>
        <end position="540"/>
    </location>
</feature>
<dbReference type="PROSITE" id="PS50850">
    <property type="entry name" value="MFS"/>
    <property type="match status" value="1"/>
</dbReference>
<keyword evidence="5" id="KW-0325">Glycoprotein</keyword>
<feature type="transmembrane region" description="Helical" evidence="7">
    <location>
        <begin position="411"/>
        <end position="432"/>
    </location>
</feature>
<name>A0ABR1IG76_9HYPO</name>
<dbReference type="PRINTS" id="PR01036">
    <property type="entry name" value="TCRTETB"/>
</dbReference>
<feature type="transmembrane region" description="Helical" evidence="7">
    <location>
        <begin position="242"/>
        <end position="260"/>
    </location>
</feature>
<comment type="caution">
    <text evidence="9">The sequence shown here is derived from an EMBL/GenBank/DDBJ whole genome shotgun (WGS) entry which is preliminary data.</text>
</comment>
<feature type="transmembrane region" description="Helical" evidence="7">
    <location>
        <begin position="444"/>
        <end position="467"/>
    </location>
</feature>
<feature type="region of interest" description="Disordered" evidence="6">
    <location>
        <begin position="1"/>
        <end position="33"/>
    </location>
</feature>
<feature type="transmembrane region" description="Helical" evidence="7">
    <location>
        <begin position="352"/>
        <end position="372"/>
    </location>
</feature>
<dbReference type="InterPro" id="IPR036259">
    <property type="entry name" value="MFS_trans_sf"/>
</dbReference>
<feature type="region of interest" description="Disordered" evidence="6">
    <location>
        <begin position="548"/>
        <end position="567"/>
    </location>
</feature>
<evidence type="ECO:0000256" key="3">
    <source>
        <dbReference type="ARBA" id="ARBA00022989"/>
    </source>
</evidence>
<organism evidence="9 10">
    <name type="scientific">Neonectria magnoliae</name>
    <dbReference type="NCBI Taxonomy" id="2732573"/>
    <lineage>
        <taxon>Eukaryota</taxon>
        <taxon>Fungi</taxon>
        <taxon>Dikarya</taxon>
        <taxon>Ascomycota</taxon>
        <taxon>Pezizomycotina</taxon>
        <taxon>Sordariomycetes</taxon>
        <taxon>Hypocreomycetidae</taxon>
        <taxon>Hypocreales</taxon>
        <taxon>Nectriaceae</taxon>
        <taxon>Neonectria</taxon>
    </lineage>
</organism>
<evidence type="ECO:0000313" key="9">
    <source>
        <dbReference type="EMBL" id="KAK7431791.1"/>
    </source>
</evidence>
<feature type="compositionally biased region" description="Polar residues" evidence="6">
    <location>
        <begin position="558"/>
        <end position="567"/>
    </location>
</feature>
<feature type="transmembrane region" description="Helical" evidence="7">
    <location>
        <begin position="86"/>
        <end position="104"/>
    </location>
</feature>
<dbReference type="InterPro" id="IPR020846">
    <property type="entry name" value="MFS_dom"/>
</dbReference>
<accession>A0ABR1IG76</accession>
<protein>
    <recommendedName>
        <fullName evidence="8">Major facilitator superfamily (MFS) profile domain-containing protein</fullName>
    </recommendedName>
</protein>
<evidence type="ECO:0000259" key="8">
    <source>
        <dbReference type="PROSITE" id="PS50850"/>
    </source>
</evidence>
<feature type="transmembrane region" description="Helical" evidence="7">
    <location>
        <begin position="313"/>
        <end position="332"/>
    </location>
</feature>
<comment type="subcellular location">
    <subcellularLocation>
        <location evidence="1">Membrane</location>
        <topology evidence="1">Multi-pass membrane protein</topology>
    </subcellularLocation>
</comment>
<evidence type="ECO:0000256" key="1">
    <source>
        <dbReference type="ARBA" id="ARBA00004141"/>
    </source>
</evidence>
<dbReference type="PANTHER" id="PTHR23501:SF43">
    <property type="entry name" value="MULTIDRUG TRANSPORTER, PUTATIVE (AFU_ORTHOLOGUE AFUA_6G03040)-RELATED"/>
    <property type="match status" value="1"/>
</dbReference>
<keyword evidence="3 7" id="KW-1133">Transmembrane helix</keyword>
<feature type="transmembrane region" description="Helical" evidence="7">
    <location>
        <begin position="173"/>
        <end position="196"/>
    </location>
</feature>
<evidence type="ECO:0000256" key="6">
    <source>
        <dbReference type="SAM" id="MobiDB-lite"/>
    </source>
</evidence>
<evidence type="ECO:0000256" key="2">
    <source>
        <dbReference type="ARBA" id="ARBA00022692"/>
    </source>
</evidence>
<evidence type="ECO:0000256" key="7">
    <source>
        <dbReference type="SAM" id="Phobius"/>
    </source>
</evidence>
<evidence type="ECO:0000256" key="4">
    <source>
        <dbReference type="ARBA" id="ARBA00023136"/>
    </source>
</evidence>
<dbReference type="PANTHER" id="PTHR23501">
    <property type="entry name" value="MAJOR FACILITATOR SUPERFAMILY"/>
    <property type="match status" value="1"/>
</dbReference>
<feature type="transmembrane region" description="Helical" evidence="7">
    <location>
        <begin position="379"/>
        <end position="399"/>
    </location>
</feature>
<reference evidence="9 10" key="1">
    <citation type="journal article" date="2025" name="Microbiol. Resour. Announc.">
        <title>Draft genome sequences for Neonectria magnoliae and Neonectria punicea, canker pathogens of Liriodendron tulipifera and Acer saccharum in West Virginia.</title>
        <authorList>
            <person name="Petronek H.M."/>
            <person name="Kasson M.T."/>
            <person name="Metheny A.M."/>
            <person name="Stauder C.M."/>
            <person name="Lovett B."/>
            <person name="Lynch S.C."/>
            <person name="Garnas J.R."/>
            <person name="Kasson L.R."/>
            <person name="Stajich J.E."/>
        </authorList>
    </citation>
    <scope>NUCLEOTIDE SEQUENCE [LARGE SCALE GENOMIC DNA]</scope>
    <source>
        <strain evidence="9 10">NRRL 64651</strain>
    </source>
</reference>
<evidence type="ECO:0000256" key="5">
    <source>
        <dbReference type="ARBA" id="ARBA00023180"/>
    </source>
</evidence>
<feature type="transmembrane region" description="Helical" evidence="7">
    <location>
        <begin position="202"/>
        <end position="221"/>
    </location>
</feature>
<dbReference type="InterPro" id="IPR011701">
    <property type="entry name" value="MFS"/>
</dbReference>
<keyword evidence="2 7" id="KW-0812">Transmembrane</keyword>
<dbReference type="SUPFAM" id="SSF103473">
    <property type="entry name" value="MFS general substrate transporter"/>
    <property type="match status" value="1"/>
</dbReference>
<sequence length="567" mass="61323">MEKATAKEGVPGSGTGDAINAKESVPNSDSADTINAKEPTQTISNLQLSLVISGLWLSLFLCSLETTIVSTSLIHISNDLDDLNQAGWIVVAYLLTFNAFILIWSKISDTFGTKWLLLSANFVFVVFSIACAVSKTMVQLIIFRAFQGIGGSGMYSLVFVVMAQIVPLDKLGICTGILSSVFALASLLGPILGGVISDNTTWRWIFWLNAPGIAVVFAILGKFMENPKSKKEVRDSMKTMDVVGALLSLAWAIPLIFALQEGGDKFEWNSGVIIGTLVTGGVMLILFVLWEGWAYRRTNIDGIFPVHLLKRSVTVLIFLSLLWLGFTFYVPVIQIPQRFQHVNNTTATRAGILVLPLTLVSPCSALCSGILVGKNRYWAPGLAILGGCLNVIGIALVGTLPIDSEISSAQFGYQTLIGLSLGLLTPSLMYLIKIQVDEKDIAGAMGVGNMGRTLGGCIGLAIGGSLLHRELDKDLPKFLTDQQIEALEVSSSLARSMLSEEQQVRVGEVYGKGFNLQFKALIAFAGLSLLTAVFLFFAHIRSLKEQEANRATEREELNATTSEQVEN</sequence>
<dbReference type="EMBL" id="JAZAVK010000009">
    <property type="protein sequence ID" value="KAK7431791.1"/>
    <property type="molecule type" value="Genomic_DNA"/>
</dbReference>
<dbReference type="Proteomes" id="UP001498421">
    <property type="component" value="Unassembled WGS sequence"/>
</dbReference>
<feature type="compositionally biased region" description="Basic and acidic residues" evidence="6">
    <location>
        <begin position="548"/>
        <end position="557"/>
    </location>
</feature>
<feature type="transmembrane region" description="Helical" evidence="7">
    <location>
        <begin position="116"/>
        <end position="135"/>
    </location>
</feature>
<dbReference type="Gene3D" id="1.20.1720.10">
    <property type="entry name" value="Multidrug resistance protein D"/>
    <property type="match status" value="1"/>
</dbReference>
<feature type="transmembrane region" description="Helical" evidence="7">
    <location>
        <begin position="141"/>
        <end position="161"/>
    </location>
</feature>
<keyword evidence="10" id="KW-1185">Reference proteome</keyword>
<keyword evidence="4 7" id="KW-0472">Membrane</keyword>
<feature type="transmembrane region" description="Helical" evidence="7">
    <location>
        <begin position="50"/>
        <end position="74"/>
    </location>
</feature>
<dbReference type="Gene3D" id="1.20.1250.20">
    <property type="entry name" value="MFS general substrate transporter like domains"/>
    <property type="match status" value="1"/>
</dbReference>
<evidence type="ECO:0000313" key="10">
    <source>
        <dbReference type="Proteomes" id="UP001498421"/>
    </source>
</evidence>
<dbReference type="Pfam" id="PF07690">
    <property type="entry name" value="MFS_1"/>
    <property type="match status" value="1"/>
</dbReference>
<feature type="transmembrane region" description="Helical" evidence="7">
    <location>
        <begin position="272"/>
        <end position="293"/>
    </location>
</feature>
<proteinExistence type="predicted"/>